<organism evidence="1 2">
    <name type="scientific">Marixanthomonas spongiae</name>
    <dbReference type="NCBI Taxonomy" id="2174845"/>
    <lineage>
        <taxon>Bacteria</taxon>
        <taxon>Pseudomonadati</taxon>
        <taxon>Bacteroidota</taxon>
        <taxon>Flavobacteriia</taxon>
        <taxon>Flavobacteriales</taxon>
        <taxon>Flavobacteriaceae</taxon>
        <taxon>Marixanthomonas</taxon>
    </lineage>
</organism>
<accession>A0A2U0I581</accession>
<dbReference type="Proteomes" id="UP000245962">
    <property type="component" value="Unassembled WGS sequence"/>
</dbReference>
<evidence type="ECO:0000313" key="2">
    <source>
        <dbReference type="Proteomes" id="UP000245962"/>
    </source>
</evidence>
<dbReference type="EMBL" id="QEHR01000002">
    <property type="protein sequence ID" value="PVW16267.1"/>
    <property type="molecule type" value="Genomic_DNA"/>
</dbReference>
<evidence type="ECO:0000313" key="1">
    <source>
        <dbReference type="EMBL" id="PVW16267.1"/>
    </source>
</evidence>
<reference evidence="1 2" key="1">
    <citation type="submission" date="2018-04" db="EMBL/GenBank/DDBJ databases">
        <title>Marixanthomonas spongiae HN-E44 sp. nov., isolated from a marine sponge.</title>
        <authorList>
            <person name="Luo L."/>
            <person name="Zhuang L."/>
        </authorList>
    </citation>
    <scope>NUCLEOTIDE SEQUENCE [LARGE SCALE GENOMIC DNA]</scope>
    <source>
        <strain evidence="1 2">HN-E44</strain>
    </source>
</reference>
<dbReference type="OrthoDB" id="1450319at2"/>
<dbReference type="RefSeq" id="WP_116693285.1">
    <property type="nucleotide sequence ID" value="NZ_QEHR01000002.1"/>
</dbReference>
<protein>
    <submittedName>
        <fullName evidence="1">Uncharacterized protein</fullName>
    </submittedName>
</protein>
<sequence length="91" mass="10049">MSNPTSGNELFKEYMERMDAYSDAELVEAFNGQVGNPGWGSARASYGAAIRAQLNQRNIDYSAIGDDRRLSYRNKVVLRGKKLVLAEASTS</sequence>
<gene>
    <name evidence="1" type="ORF">DDV96_03080</name>
</gene>
<comment type="caution">
    <text evidence="1">The sequence shown here is derived from an EMBL/GenBank/DDBJ whole genome shotgun (WGS) entry which is preliminary data.</text>
</comment>
<proteinExistence type="predicted"/>
<dbReference type="AlphaFoldDB" id="A0A2U0I581"/>
<keyword evidence="2" id="KW-1185">Reference proteome</keyword>
<name>A0A2U0I581_9FLAO</name>